<dbReference type="CDD" id="cd01169">
    <property type="entry name" value="HMPP_kinase"/>
    <property type="match status" value="1"/>
</dbReference>
<feature type="domain" description="Pyridoxamine kinase/Phosphomethylpyrimidine kinase" evidence="3">
    <location>
        <begin position="12"/>
        <end position="254"/>
    </location>
</feature>
<dbReference type="AlphaFoldDB" id="A0L3K0"/>
<dbReference type="KEGG" id="mgm:Mmc1_0014"/>
<dbReference type="HOGENOM" id="CLU_020520_0_3_5"/>
<evidence type="ECO:0000313" key="5">
    <source>
        <dbReference type="Proteomes" id="UP000002586"/>
    </source>
</evidence>
<dbReference type="InterPro" id="IPR029056">
    <property type="entry name" value="Ribokinase-like"/>
</dbReference>
<evidence type="ECO:0000256" key="1">
    <source>
        <dbReference type="ARBA" id="ARBA00004948"/>
    </source>
</evidence>
<dbReference type="eggNOG" id="COG0351">
    <property type="taxonomic scope" value="Bacteria"/>
</dbReference>
<dbReference type="Gene3D" id="3.40.1190.20">
    <property type="match status" value="1"/>
</dbReference>
<keyword evidence="4" id="KW-0808">Transferase</keyword>
<dbReference type="EC" id="2.7.1.49" evidence="2"/>
<accession>A0L3K0</accession>
<dbReference type="Proteomes" id="UP000002586">
    <property type="component" value="Chromosome"/>
</dbReference>
<dbReference type="UniPathway" id="UPA00060">
    <property type="reaction ID" value="UER00138"/>
</dbReference>
<dbReference type="GO" id="GO:0008902">
    <property type="term" value="F:hydroxymethylpyrimidine kinase activity"/>
    <property type="evidence" value="ECO:0007669"/>
    <property type="project" value="UniProtKB-EC"/>
</dbReference>
<reference evidence="5" key="1">
    <citation type="journal article" date="2009" name="Appl. Environ. Microbiol.">
        <title>Complete genome sequence of the chemolithoautotrophic marine magnetotactic coccus strain MC-1.</title>
        <authorList>
            <person name="Schubbe S."/>
            <person name="Williams T.J."/>
            <person name="Xie G."/>
            <person name="Kiss H.E."/>
            <person name="Brettin T.S."/>
            <person name="Martinez D."/>
            <person name="Ross C.A."/>
            <person name="Schuler D."/>
            <person name="Cox B.L."/>
            <person name="Nealson K.H."/>
            <person name="Bazylinski D.A."/>
        </authorList>
    </citation>
    <scope>NUCLEOTIDE SEQUENCE [LARGE SCALE GENOMIC DNA]</scope>
    <source>
        <strain evidence="5">ATCC BAA-1437 / JCM 17883 / MC-1</strain>
    </source>
</reference>
<evidence type="ECO:0000259" key="3">
    <source>
        <dbReference type="Pfam" id="PF08543"/>
    </source>
</evidence>
<dbReference type="STRING" id="156889.Mmc1_0014"/>
<dbReference type="SUPFAM" id="SSF53613">
    <property type="entry name" value="Ribokinase-like"/>
    <property type="match status" value="1"/>
</dbReference>
<sequence>MLPCVLTIAGSDPCAGAGLQADLKTITALGGYGATVVTAITVQNSVKVSQVHPVEGSLVAAQMRAVLSDLPIKAIKLGMLGNRGVVEAVLSVLDHYPEIPVVADTVLRGSAGGALLADEDVAHFVQHLLPRCHLITPNLDEAQRLTGLEGGVGVADLESLAYRLMGLGCGGVVLTGGHLVGNKVVDTLVCKGGIKRWIGEKIASKEGFHGTGCTLASAVALGVAKGLDDFEAVEEGIAYVRQTIRRSIKLGSGQRFLGHG</sequence>
<dbReference type="GO" id="GO:0009229">
    <property type="term" value="P:thiamine diphosphate biosynthetic process"/>
    <property type="evidence" value="ECO:0007669"/>
    <property type="project" value="UniProtKB-UniPathway"/>
</dbReference>
<keyword evidence="4" id="KW-0418">Kinase</keyword>
<evidence type="ECO:0000313" key="4">
    <source>
        <dbReference type="EMBL" id="ABK42543.1"/>
    </source>
</evidence>
<dbReference type="PANTHER" id="PTHR20858">
    <property type="entry name" value="PHOSPHOMETHYLPYRIMIDINE KINASE"/>
    <property type="match status" value="1"/>
</dbReference>
<proteinExistence type="predicted"/>
<dbReference type="GO" id="GO:0009228">
    <property type="term" value="P:thiamine biosynthetic process"/>
    <property type="evidence" value="ECO:0007669"/>
    <property type="project" value="InterPro"/>
</dbReference>
<dbReference type="GO" id="GO:0008972">
    <property type="term" value="F:phosphomethylpyrimidine kinase activity"/>
    <property type="evidence" value="ECO:0007669"/>
    <property type="project" value="InterPro"/>
</dbReference>
<gene>
    <name evidence="4" type="ordered locus">Mmc1_0014</name>
</gene>
<dbReference type="EMBL" id="CP000471">
    <property type="protein sequence ID" value="ABK42543.1"/>
    <property type="molecule type" value="Genomic_DNA"/>
</dbReference>
<dbReference type="GO" id="GO:0005829">
    <property type="term" value="C:cytosol"/>
    <property type="evidence" value="ECO:0007669"/>
    <property type="project" value="TreeGrafter"/>
</dbReference>
<dbReference type="PANTHER" id="PTHR20858:SF17">
    <property type="entry name" value="HYDROXYMETHYLPYRIMIDINE_PHOSPHOMETHYLPYRIMIDINE KINASE THI20-RELATED"/>
    <property type="match status" value="1"/>
</dbReference>
<name>A0L3K0_MAGMM</name>
<organism evidence="4 5">
    <name type="scientific">Magnetococcus marinus (strain ATCC BAA-1437 / JCM 17883 / MC-1)</name>
    <dbReference type="NCBI Taxonomy" id="156889"/>
    <lineage>
        <taxon>Bacteria</taxon>
        <taxon>Pseudomonadati</taxon>
        <taxon>Pseudomonadota</taxon>
        <taxon>Magnetococcia</taxon>
        <taxon>Magnetococcales</taxon>
        <taxon>Magnetococcaceae</taxon>
        <taxon>Magnetococcus</taxon>
    </lineage>
</organism>
<dbReference type="InterPro" id="IPR013749">
    <property type="entry name" value="PM/HMP-P_kinase-1"/>
</dbReference>
<dbReference type="NCBIfam" id="TIGR00097">
    <property type="entry name" value="HMP-P_kinase"/>
    <property type="match status" value="1"/>
</dbReference>
<keyword evidence="5" id="KW-1185">Reference proteome</keyword>
<dbReference type="OrthoDB" id="9810880at2"/>
<dbReference type="Pfam" id="PF08543">
    <property type="entry name" value="Phos_pyr_kin"/>
    <property type="match status" value="1"/>
</dbReference>
<reference evidence="4 5" key="2">
    <citation type="journal article" date="2012" name="Int. J. Syst. Evol. Microbiol.">
        <title>Magnetococcus marinus gen. nov., sp. nov., a marine, magnetotactic bacterium that represents a novel lineage (Magnetococcaceae fam. nov.; Magnetococcales ord. nov.) at the base of the Alphaproteobacteria.</title>
        <authorList>
            <person name="Bazylinski D.A."/>
            <person name="Williams T.J."/>
            <person name="Lefevre C.T."/>
            <person name="Berg R.J."/>
            <person name="Zhang C.L."/>
            <person name="Bowser S.S."/>
            <person name="Dean A.J."/>
            <person name="Beveridge T.J."/>
        </authorList>
    </citation>
    <scope>NUCLEOTIDE SEQUENCE [LARGE SCALE GENOMIC DNA]</scope>
    <source>
        <strain evidence="5">ATCC BAA-1437 / JCM 17883 / MC-1</strain>
    </source>
</reference>
<comment type="pathway">
    <text evidence="1">Cofactor biosynthesis; thiamine diphosphate biosynthesis.</text>
</comment>
<protein>
    <recommendedName>
        <fullName evidence="2">hydroxymethylpyrimidine kinase</fullName>
        <ecNumber evidence="2">2.7.1.49</ecNumber>
    </recommendedName>
</protein>
<evidence type="ECO:0000256" key="2">
    <source>
        <dbReference type="ARBA" id="ARBA00012135"/>
    </source>
</evidence>
<dbReference type="RefSeq" id="WP_011711717.1">
    <property type="nucleotide sequence ID" value="NC_008576.1"/>
</dbReference>
<dbReference type="InterPro" id="IPR004399">
    <property type="entry name" value="HMP/HMP-P_kinase_dom"/>
</dbReference>